<gene>
    <name evidence="2" type="ORF">EI97DRAFT_498089</name>
</gene>
<dbReference type="Proteomes" id="UP000800097">
    <property type="component" value="Unassembled WGS sequence"/>
</dbReference>
<feature type="compositionally biased region" description="Basic residues" evidence="1">
    <location>
        <begin position="567"/>
        <end position="583"/>
    </location>
</feature>
<dbReference type="GeneID" id="54555712"/>
<feature type="region of interest" description="Disordered" evidence="1">
    <location>
        <begin position="210"/>
        <end position="397"/>
    </location>
</feature>
<accession>A0A6A6JY17</accession>
<feature type="compositionally biased region" description="Polar residues" evidence="1">
    <location>
        <begin position="386"/>
        <end position="397"/>
    </location>
</feature>
<evidence type="ECO:0000313" key="3">
    <source>
        <dbReference type="Proteomes" id="UP000800097"/>
    </source>
</evidence>
<reference evidence="2" key="1">
    <citation type="journal article" date="2020" name="Stud. Mycol.">
        <title>101 Dothideomycetes genomes: a test case for predicting lifestyles and emergence of pathogens.</title>
        <authorList>
            <person name="Haridas S."/>
            <person name="Albert R."/>
            <person name="Binder M."/>
            <person name="Bloem J."/>
            <person name="Labutti K."/>
            <person name="Salamov A."/>
            <person name="Andreopoulos B."/>
            <person name="Baker S."/>
            <person name="Barry K."/>
            <person name="Bills G."/>
            <person name="Bluhm B."/>
            <person name="Cannon C."/>
            <person name="Castanera R."/>
            <person name="Culley D."/>
            <person name="Daum C."/>
            <person name="Ezra D."/>
            <person name="Gonzalez J."/>
            <person name="Henrissat B."/>
            <person name="Kuo A."/>
            <person name="Liang C."/>
            <person name="Lipzen A."/>
            <person name="Lutzoni F."/>
            <person name="Magnuson J."/>
            <person name="Mondo S."/>
            <person name="Nolan M."/>
            <person name="Ohm R."/>
            <person name="Pangilinan J."/>
            <person name="Park H.-J."/>
            <person name="Ramirez L."/>
            <person name="Alfaro M."/>
            <person name="Sun H."/>
            <person name="Tritt A."/>
            <person name="Yoshinaga Y."/>
            <person name="Zwiers L.-H."/>
            <person name="Turgeon B."/>
            <person name="Goodwin S."/>
            <person name="Spatafora J."/>
            <person name="Crous P."/>
            <person name="Grigoriev I."/>
        </authorList>
    </citation>
    <scope>NUCLEOTIDE SEQUENCE</scope>
    <source>
        <strain evidence="2">CBS 379.55</strain>
    </source>
</reference>
<feature type="compositionally biased region" description="Low complexity" evidence="1">
    <location>
        <begin position="477"/>
        <end position="497"/>
    </location>
</feature>
<keyword evidence="3" id="KW-1185">Reference proteome</keyword>
<organism evidence="2 3">
    <name type="scientific">Westerdykella ornata</name>
    <dbReference type="NCBI Taxonomy" id="318751"/>
    <lineage>
        <taxon>Eukaryota</taxon>
        <taxon>Fungi</taxon>
        <taxon>Dikarya</taxon>
        <taxon>Ascomycota</taxon>
        <taxon>Pezizomycotina</taxon>
        <taxon>Dothideomycetes</taxon>
        <taxon>Pleosporomycetidae</taxon>
        <taxon>Pleosporales</taxon>
        <taxon>Sporormiaceae</taxon>
        <taxon>Westerdykella</taxon>
    </lineage>
</organism>
<dbReference type="RefSeq" id="XP_033659058.1">
    <property type="nucleotide sequence ID" value="XM_033802537.1"/>
</dbReference>
<feature type="compositionally biased region" description="Basic and acidic residues" evidence="1">
    <location>
        <begin position="520"/>
        <end position="530"/>
    </location>
</feature>
<evidence type="ECO:0000313" key="2">
    <source>
        <dbReference type="EMBL" id="KAF2281521.1"/>
    </source>
</evidence>
<feature type="region of interest" description="Disordered" evidence="1">
    <location>
        <begin position="420"/>
        <end position="583"/>
    </location>
</feature>
<feature type="compositionally biased region" description="Low complexity" evidence="1">
    <location>
        <begin position="23"/>
        <end position="48"/>
    </location>
</feature>
<feature type="compositionally biased region" description="Polar residues" evidence="1">
    <location>
        <begin position="118"/>
        <end position="129"/>
    </location>
</feature>
<proteinExistence type="predicted"/>
<feature type="compositionally biased region" description="Polar residues" evidence="1">
    <location>
        <begin position="76"/>
        <end position="88"/>
    </location>
</feature>
<dbReference type="AlphaFoldDB" id="A0A6A6JY17"/>
<sequence>MATSTPAKSATVSMAPAVAYTKPSPSASVPFSAATTAASKPVSAPVSSDMSAETGDNPSALSGTATSRLPAAAPTHGSSATARGSPTALQLPDGRDYIHSNLGNWEELPIPAGYDGGRTTTKRAGSMVNSVGKDPRAFLAPPTNGSWSSKRPSAQEVQKNGLDNWRWKETKGEKAERLLLQGKAQAQERTAARKASVSRMTLDEIVEKFAPRPRQPAVASVPQHAKAQQTSRGLPQPMPSDYRRHKGQGFVDRYRPEANSYRRPAADCYRPSYARSTASSRAHEICSPVTAEADTRLSRLASRGPEHVPVKNRPPTRESSSSGIRSANFTTGPYLSPTSREGSIKSPAPVPTPTRPSPAQSDAVKSANTSAKGEADRIKPKEADLRTSNASTKASARQTQLTAANFLDNELTMLPPSLQAKLANPTLPPPSALRHKRPRAADEAEENEFAKPTISKKPKISVPSAGARAATKKKVPTVKNVATKKAVATRKAVATKKAGVEKPACQRRPDHAGMKRKRARDGDDAFDSKKVGKNCKRQKTPLADSSGESDCESDVDDFIVHDTPQVTRRRKKSGGAARKFVKG</sequence>
<feature type="compositionally biased region" description="Acidic residues" evidence="1">
    <location>
        <begin position="547"/>
        <end position="557"/>
    </location>
</feature>
<feature type="compositionally biased region" description="Polar residues" evidence="1">
    <location>
        <begin position="49"/>
        <end position="67"/>
    </location>
</feature>
<feature type="region of interest" description="Disordered" evidence="1">
    <location>
        <begin position="21"/>
        <end position="167"/>
    </location>
</feature>
<feature type="compositionally biased region" description="Polar residues" evidence="1">
    <location>
        <begin position="143"/>
        <end position="158"/>
    </location>
</feature>
<name>A0A6A6JY17_WESOR</name>
<feature type="compositionally biased region" description="Basic and acidic residues" evidence="1">
    <location>
        <begin position="373"/>
        <end position="385"/>
    </location>
</feature>
<protein>
    <submittedName>
        <fullName evidence="2">Uncharacterized protein</fullName>
    </submittedName>
</protein>
<dbReference type="EMBL" id="ML986484">
    <property type="protein sequence ID" value="KAF2281521.1"/>
    <property type="molecule type" value="Genomic_DNA"/>
</dbReference>
<feature type="compositionally biased region" description="Polar residues" evidence="1">
    <location>
        <begin position="317"/>
        <end position="341"/>
    </location>
</feature>
<evidence type="ECO:0000256" key="1">
    <source>
        <dbReference type="SAM" id="MobiDB-lite"/>
    </source>
</evidence>